<dbReference type="PANTHER" id="PTHR10334">
    <property type="entry name" value="CYSTEINE-RICH SECRETORY PROTEIN-RELATED"/>
    <property type="match status" value="1"/>
</dbReference>
<evidence type="ECO:0000256" key="1">
    <source>
        <dbReference type="SAM" id="MobiDB-lite"/>
    </source>
</evidence>
<dbReference type="InterPro" id="IPR014044">
    <property type="entry name" value="CAP_dom"/>
</dbReference>
<feature type="transmembrane region" description="Helical" evidence="2">
    <location>
        <begin position="435"/>
        <end position="460"/>
    </location>
</feature>
<dbReference type="Gene3D" id="3.40.33.10">
    <property type="entry name" value="CAP"/>
    <property type="match status" value="1"/>
</dbReference>
<organism evidence="5">
    <name type="scientific">Chromera velia CCMP2878</name>
    <dbReference type="NCBI Taxonomy" id="1169474"/>
    <lineage>
        <taxon>Eukaryota</taxon>
        <taxon>Sar</taxon>
        <taxon>Alveolata</taxon>
        <taxon>Colpodellida</taxon>
        <taxon>Chromeraceae</taxon>
        <taxon>Chromera</taxon>
    </lineage>
</organism>
<keyword evidence="2" id="KW-1133">Transmembrane helix</keyword>
<dbReference type="EMBL" id="CDMZ01002843">
    <property type="protein sequence ID" value="CEM44116.1"/>
    <property type="molecule type" value="Genomic_DNA"/>
</dbReference>
<protein>
    <recommendedName>
        <fullName evidence="4">SCP domain-containing protein</fullName>
    </recommendedName>
</protein>
<evidence type="ECO:0000259" key="4">
    <source>
        <dbReference type="SMART" id="SM00198"/>
    </source>
</evidence>
<name>A0A0G4HIU0_9ALVE</name>
<feature type="region of interest" description="Disordered" evidence="1">
    <location>
        <begin position="494"/>
        <end position="621"/>
    </location>
</feature>
<dbReference type="PhylomeDB" id="A0A0G4HIU0"/>
<keyword evidence="2" id="KW-0472">Membrane</keyword>
<evidence type="ECO:0000256" key="3">
    <source>
        <dbReference type="SAM" id="SignalP"/>
    </source>
</evidence>
<keyword evidence="3" id="KW-0732">Signal</keyword>
<feature type="chain" id="PRO_5005191513" description="SCP domain-containing protein" evidence="3">
    <location>
        <begin position="21"/>
        <end position="621"/>
    </location>
</feature>
<feature type="signal peptide" evidence="3">
    <location>
        <begin position="1"/>
        <end position="20"/>
    </location>
</feature>
<dbReference type="SUPFAM" id="SSF55797">
    <property type="entry name" value="PR-1-like"/>
    <property type="match status" value="1"/>
</dbReference>
<keyword evidence="2" id="KW-0812">Transmembrane</keyword>
<evidence type="ECO:0000256" key="2">
    <source>
        <dbReference type="SAM" id="Phobius"/>
    </source>
</evidence>
<dbReference type="SMART" id="SM00198">
    <property type="entry name" value="SCP"/>
    <property type="match status" value="1"/>
</dbReference>
<proteinExistence type="predicted"/>
<dbReference type="AlphaFoldDB" id="A0A0G4HIU0"/>
<gene>
    <name evidence="5" type="ORF">Cvel_28053</name>
</gene>
<dbReference type="VEuPathDB" id="CryptoDB:Cvel_28053"/>
<dbReference type="InterPro" id="IPR035940">
    <property type="entry name" value="CAP_sf"/>
</dbReference>
<feature type="domain" description="SCP" evidence="4">
    <location>
        <begin position="38"/>
        <end position="161"/>
    </location>
</feature>
<feature type="compositionally biased region" description="Low complexity" evidence="1">
    <location>
        <begin position="204"/>
        <end position="246"/>
    </location>
</feature>
<accession>A0A0G4HIU0</accession>
<evidence type="ECO:0000313" key="5">
    <source>
        <dbReference type="EMBL" id="CEM44116.1"/>
    </source>
</evidence>
<dbReference type="InterPro" id="IPR001283">
    <property type="entry name" value="CRISP-related"/>
</dbReference>
<feature type="region of interest" description="Disordered" evidence="1">
    <location>
        <begin position="202"/>
        <end position="265"/>
    </location>
</feature>
<feature type="compositionally biased region" description="Low complexity" evidence="1">
    <location>
        <begin position="587"/>
        <end position="605"/>
    </location>
</feature>
<reference evidence="5" key="1">
    <citation type="submission" date="2014-11" db="EMBL/GenBank/DDBJ databases">
        <authorList>
            <person name="Otto D Thomas"/>
            <person name="Naeem Raeece"/>
        </authorList>
    </citation>
    <scope>NUCLEOTIDE SEQUENCE</scope>
</reference>
<sequence>MTKSLLLVFLSVCFASGVRAEPEDPHVAAQLRQLANDNTRLSFIVRHNYYRCLHDTPMLKWNYCMEDSAQTWADRGVFKHSASYSLTGCAGPAGENLAIGYSTPERGIDAYYSEKSIWEASSMDKFISGAGHYTAMLWTRATELGCARQSGGRMDVCRYTGDTRRGCDLPNMGGCYTSNVKPRDNTKTEAACLAQAQAWGLGGTTTTTTTTTAAPSPGSGSDSASGSGSGSDGTSSSDDATTSTTPRPRFAQSLPAGGNEGVQIGENGQAELPADWVDIGEQLETPEEKRDFVRETVERILEIMEQEGQQDGDNSDGSTILDVSELPFPDEVKERIQSVKVFPSGSKIEIDEETLDLEKGLYCPLSNDGDSFTVVRNDQELKVTRAGGAFVVEIDGEVVGGYAKAGDSVPAEAISLTVVLGSATIMFEKLDILEWWVIFLIVLACVIFAAGLGLALFCLWRRWKKKREGQKEEQTAEEITNRKKLQNIFAFAKGRGGAKNPPEGSEGDVEWGSGSAFGDGDADAVADEREGSGDTPTGSAEHKKKTAGSKASSGWKWPWSRKNERKNTNESSVATAPPAGTLPFAPPGASTQPQASPAATTTPASLPKPTPNPVALQVSAF</sequence>
<dbReference type="Pfam" id="PF00188">
    <property type="entry name" value="CAP"/>
    <property type="match status" value="1"/>
</dbReference>